<gene>
    <name evidence="1" type="ORF">FE263_12550</name>
</gene>
<reference evidence="1 2" key="1">
    <citation type="submission" date="2019-05" db="EMBL/GenBank/DDBJ databases">
        <authorList>
            <person name="Pankratov T."/>
            <person name="Grouzdev D."/>
        </authorList>
    </citation>
    <scope>NUCLEOTIDE SEQUENCE [LARGE SCALE GENOMIC DNA]</scope>
    <source>
        <strain evidence="1 2">KEBCLARHB70R</strain>
    </source>
</reference>
<accession>A0A5R9J2W0</accession>
<dbReference type="RefSeq" id="WP_138326371.1">
    <property type="nucleotide sequence ID" value="NZ_VCDI01000004.1"/>
</dbReference>
<dbReference type="AlphaFoldDB" id="A0A5R9J2W0"/>
<dbReference type="SUPFAM" id="SSF50346">
    <property type="entry name" value="PRC-barrel domain"/>
    <property type="match status" value="1"/>
</dbReference>
<sequence>MSLRQSAAMRFPQPVRVGTLIGRDVRRPVASQQPLGTVRDVVRGADGGIEMVIRYGSWLGIGGRLIAVPVDAMVLLGDVVEPVAYSVKQLDALPDFEAASAQPLPREAVIEVGLAKPSH</sequence>
<comment type="caution">
    <text evidence="1">The sequence shown here is derived from an EMBL/GenBank/DDBJ whole genome shotgun (WGS) entry which is preliminary data.</text>
</comment>
<protein>
    <recommendedName>
        <fullName evidence="3">PRC-barrel domain containing protein</fullName>
    </recommendedName>
</protein>
<name>A0A5R9J2W0_9PROT</name>
<dbReference type="OrthoDB" id="7998280at2"/>
<keyword evidence="2" id="KW-1185">Reference proteome</keyword>
<evidence type="ECO:0000313" key="1">
    <source>
        <dbReference type="EMBL" id="TLU71964.1"/>
    </source>
</evidence>
<evidence type="ECO:0000313" key="2">
    <source>
        <dbReference type="Proteomes" id="UP000305654"/>
    </source>
</evidence>
<dbReference type="Gene3D" id="2.30.30.240">
    <property type="entry name" value="PRC-barrel domain"/>
    <property type="match status" value="1"/>
</dbReference>
<organism evidence="1 2">
    <name type="scientific">Lichenicoccus roseus</name>
    <dbReference type="NCBI Taxonomy" id="2683649"/>
    <lineage>
        <taxon>Bacteria</taxon>
        <taxon>Pseudomonadati</taxon>
        <taxon>Pseudomonadota</taxon>
        <taxon>Alphaproteobacteria</taxon>
        <taxon>Acetobacterales</taxon>
        <taxon>Acetobacteraceae</taxon>
        <taxon>Lichenicoccus</taxon>
    </lineage>
</organism>
<dbReference type="EMBL" id="VCDI01000004">
    <property type="protein sequence ID" value="TLU71964.1"/>
    <property type="molecule type" value="Genomic_DNA"/>
</dbReference>
<dbReference type="InterPro" id="IPR011033">
    <property type="entry name" value="PRC_barrel-like_sf"/>
</dbReference>
<proteinExistence type="predicted"/>
<dbReference type="Proteomes" id="UP000305654">
    <property type="component" value="Unassembled WGS sequence"/>
</dbReference>
<evidence type="ECO:0008006" key="3">
    <source>
        <dbReference type="Google" id="ProtNLM"/>
    </source>
</evidence>